<keyword evidence="4" id="KW-1185">Reference proteome</keyword>
<organism evidence="3 4">
    <name type="scientific">Bonamia ostreae</name>
    <dbReference type="NCBI Taxonomy" id="126728"/>
    <lineage>
        <taxon>Eukaryota</taxon>
        <taxon>Sar</taxon>
        <taxon>Rhizaria</taxon>
        <taxon>Endomyxa</taxon>
        <taxon>Ascetosporea</taxon>
        <taxon>Haplosporida</taxon>
        <taxon>Bonamia</taxon>
    </lineage>
</organism>
<evidence type="ECO:0000256" key="1">
    <source>
        <dbReference type="ARBA" id="ARBA00023157"/>
    </source>
</evidence>
<reference evidence="3 4" key="1">
    <citation type="journal article" date="2024" name="BMC Biol.">
        <title>Comparative genomics of Ascetosporea gives new insight into the evolutionary basis for animal parasitism in Rhizaria.</title>
        <authorList>
            <person name="Hiltunen Thoren M."/>
            <person name="Onut-Brannstrom I."/>
            <person name="Alfjorden A."/>
            <person name="Peckova H."/>
            <person name="Swords F."/>
            <person name="Hooper C."/>
            <person name="Holzer A.S."/>
            <person name="Bass D."/>
            <person name="Burki F."/>
        </authorList>
    </citation>
    <scope>NUCLEOTIDE SEQUENCE [LARGE SCALE GENOMIC DNA]</scope>
    <source>
        <strain evidence="3">20-A016</strain>
    </source>
</reference>
<comment type="caution">
    <text evidence="3">The sequence shown here is derived from an EMBL/GenBank/DDBJ whole genome shotgun (WGS) entry which is preliminary data.</text>
</comment>
<gene>
    <name evidence="3" type="ORF">MHBO_001115</name>
</gene>
<sequence>MNGDFLEWVGKSECELIEDECPELEDGFWGSVKIKSYSLGSVLELSCNKGYSLTLEPADCILNLENNAIWNPDKASICSSFRI</sequence>
<proteinExistence type="predicted"/>
<dbReference type="Gene3D" id="2.10.70.10">
    <property type="entry name" value="Complement Module, domain 1"/>
    <property type="match status" value="1"/>
</dbReference>
<protein>
    <recommendedName>
        <fullName evidence="2">Sushi domain-containing protein</fullName>
    </recommendedName>
</protein>
<keyword evidence="1" id="KW-1015">Disulfide bond</keyword>
<dbReference type="SUPFAM" id="SSF57535">
    <property type="entry name" value="Complement control module/SCR domain"/>
    <property type="match status" value="1"/>
</dbReference>
<dbReference type="PROSITE" id="PS50923">
    <property type="entry name" value="SUSHI"/>
    <property type="match status" value="1"/>
</dbReference>
<dbReference type="EMBL" id="JBDODL010000240">
    <property type="protein sequence ID" value="MES1919256.1"/>
    <property type="molecule type" value="Genomic_DNA"/>
</dbReference>
<dbReference type="InterPro" id="IPR000436">
    <property type="entry name" value="Sushi_SCR_CCP_dom"/>
</dbReference>
<evidence type="ECO:0000313" key="4">
    <source>
        <dbReference type="Proteomes" id="UP001439008"/>
    </source>
</evidence>
<evidence type="ECO:0000313" key="3">
    <source>
        <dbReference type="EMBL" id="MES1919256.1"/>
    </source>
</evidence>
<feature type="domain" description="Sushi" evidence="2">
    <location>
        <begin position="12"/>
        <end position="80"/>
    </location>
</feature>
<accession>A0ABV2AHV3</accession>
<evidence type="ECO:0000259" key="2">
    <source>
        <dbReference type="PROSITE" id="PS50923"/>
    </source>
</evidence>
<dbReference type="InterPro" id="IPR035976">
    <property type="entry name" value="Sushi/SCR/CCP_sf"/>
</dbReference>
<name>A0ABV2AHV3_9EUKA</name>
<dbReference type="Proteomes" id="UP001439008">
    <property type="component" value="Unassembled WGS sequence"/>
</dbReference>